<reference evidence="1" key="1">
    <citation type="journal article" date="2020" name="Microbiol. Resour. Announc.">
        <title>Complete Genome Sequence of Moraxella osloensis Strain YV1, Isolated from an Australian Wastewater Treatment Plant.</title>
        <authorList>
            <person name="Batinovic S."/>
            <person name="Rice D.T.F."/>
            <person name="Seviour R.J."/>
            <person name="Petrovski S."/>
        </authorList>
    </citation>
    <scope>NUCLEOTIDE SEQUENCE</scope>
    <source>
        <strain evidence="1">YV1</strain>
    </source>
</reference>
<dbReference type="InterPro" id="IPR024524">
    <property type="entry name" value="DUF3800"/>
</dbReference>
<dbReference type="Pfam" id="PF12686">
    <property type="entry name" value="DUF3800"/>
    <property type="match status" value="1"/>
</dbReference>
<proteinExistence type="predicted"/>
<evidence type="ECO:0000313" key="1">
    <source>
        <dbReference type="EMBL" id="QHG10466.1"/>
    </source>
</evidence>
<dbReference type="EMBL" id="CP047226">
    <property type="protein sequence ID" value="QHG10466.1"/>
    <property type="molecule type" value="Genomic_DNA"/>
</dbReference>
<dbReference type="AlphaFoldDB" id="A0A6P1KFP0"/>
<protein>
    <submittedName>
        <fullName evidence="1">DUF3800 domain-containing protein</fullName>
    </submittedName>
</protein>
<accession>A0A6P1KFP0</accession>
<organism evidence="1">
    <name type="scientific">Faucicola osloensis</name>
    <name type="common">Moraxella osloensis</name>
    <dbReference type="NCBI Taxonomy" id="34062"/>
    <lineage>
        <taxon>Bacteria</taxon>
        <taxon>Pseudomonadati</taxon>
        <taxon>Pseudomonadota</taxon>
        <taxon>Gammaproteobacteria</taxon>
        <taxon>Moraxellales</taxon>
        <taxon>Moraxellaceae</taxon>
        <taxon>Faucicola</taxon>
    </lineage>
</organism>
<gene>
    <name evidence="1" type="ORF">GSF12_11650</name>
</gene>
<name>A0A6P1KFP0_FAUOS</name>
<sequence length="251" mass="29623">MPEFSDFMVYVDESGDHSLTSIDKNYPIFALAFCVFYKQHYLNHVVPHVQKLKFDTFGHDFVILHEHEIRKEKGDFNIFKSFEEKQNFLEKLNQIMEQSNFILIAHVIEKHKIKAEQIKELHAYHYSLKHCLETLYELMIEKSQHDKITFVAVESRGDKEDTELELEFLRICNGENRFKKVLPFKVKVVSKKTNSVGLQLVDLVARPIGRYVFQPTQLNRAFEILKAKFYCRGGRHQVGKEFDQVGLKHFP</sequence>